<protein>
    <recommendedName>
        <fullName evidence="1">Amidase domain-containing protein</fullName>
    </recommendedName>
</protein>
<dbReference type="Proteomes" id="UP000324797">
    <property type="component" value="Unassembled WGS sequence"/>
</dbReference>
<dbReference type="SUPFAM" id="SSF75304">
    <property type="entry name" value="Amidase signature (AS) enzymes"/>
    <property type="match status" value="1"/>
</dbReference>
<gene>
    <name evidence="2" type="ORF">FXV83_18040</name>
</gene>
<dbReference type="PANTHER" id="PTHR43372">
    <property type="entry name" value="FATTY-ACID AMIDE HYDROLASE"/>
    <property type="match status" value="1"/>
</dbReference>
<evidence type="ECO:0000259" key="1">
    <source>
        <dbReference type="Pfam" id="PF01425"/>
    </source>
</evidence>
<evidence type="ECO:0000313" key="3">
    <source>
        <dbReference type="Proteomes" id="UP000324797"/>
    </source>
</evidence>
<accession>A0A5S4YL26</accession>
<name>A0A5S4YL26_9BRAD</name>
<reference evidence="2 3" key="1">
    <citation type="submission" date="2019-08" db="EMBL/GenBank/DDBJ databases">
        <title>Bradyrhizobium hipponensis sp. nov., a rhizobium isolated from a Lupinus angustifolius root nodule in Tunisia.</title>
        <authorList>
            <person name="Off K."/>
            <person name="Rejili M."/>
            <person name="Mars M."/>
            <person name="Brachmann A."/>
            <person name="Marin M."/>
        </authorList>
    </citation>
    <scope>NUCLEOTIDE SEQUENCE [LARGE SCALE GENOMIC DNA]</scope>
    <source>
        <strain evidence="3">aSej3</strain>
    </source>
</reference>
<keyword evidence="3" id="KW-1185">Reference proteome</keyword>
<dbReference type="RefSeq" id="WP_148740746.1">
    <property type="nucleotide sequence ID" value="NZ_VSTH01000056.1"/>
</dbReference>
<dbReference type="AlphaFoldDB" id="A0A5S4YL26"/>
<sequence>MADRAALYRRAVSFFADFDILICPTTQVTPLPVDVRWPTEIDGRASETYIDWIMITYVWSILGCPALAVPAGRDRNGMPVSLQIVGSPHSDERLLSFAARIEQEFKHGIFCGG</sequence>
<dbReference type="InterPro" id="IPR023631">
    <property type="entry name" value="Amidase_dom"/>
</dbReference>
<organism evidence="2 3">
    <name type="scientific">Bradyrhizobium hipponense</name>
    <dbReference type="NCBI Taxonomy" id="2605638"/>
    <lineage>
        <taxon>Bacteria</taxon>
        <taxon>Pseudomonadati</taxon>
        <taxon>Pseudomonadota</taxon>
        <taxon>Alphaproteobacteria</taxon>
        <taxon>Hyphomicrobiales</taxon>
        <taxon>Nitrobacteraceae</taxon>
        <taxon>Bradyrhizobium</taxon>
    </lineage>
</organism>
<dbReference type="Pfam" id="PF01425">
    <property type="entry name" value="Amidase"/>
    <property type="match status" value="1"/>
</dbReference>
<dbReference type="InterPro" id="IPR052739">
    <property type="entry name" value="FAAH2"/>
</dbReference>
<dbReference type="PANTHER" id="PTHR43372:SF4">
    <property type="entry name" value="FATTY-ACID AMIDE HYDROLASE 2"/>
    <property type="match status" value="1"/>
</dbReference>
<comment type="caution">
    <text evidence="2">The sequence shown here is derived from an EMBL/GenBank/DDBJ whole genome shotgun (WGS) entry which is preliminary data.</text>
</comment>
<evidence type="ECO:0000313" key="2">
    <source>
        <dbReference type="EMBL" id="TYO65100.1"/>
    </source>
</evidence>
<feature type="domain" description="Amidase" evidence="1">
    <location>
        <begin position="2"/>
        <end position="95"/>
    </location>
</feature>
<dbReference type="Gene3D" id="3.90.1300.10">
    <property type="entry name" value="Amidase signature (AS) domain"/>
    <property type="match status" value="1"/>
</dbReference>
<dbReference type="GO" id="GO:0012505">
    <property type="term" value="C:endomembrane system"/>
    <property type="evidence" value="ECO:0007669"/>
    <property type="project" value="TreeGrafter"/>
</dbReference>
<dbReference type="EMBL" id="VSTH01000056">
    <property type="protein sequence ID" value="TYO65100.1"/>
    <property type="molecule type" value="Genomic_DNA"/>
</dbReference>
<proteinExistence type="predicted"/>
<dbReference type="InterPro" id="IPR036928">
    <property type="entry name" value="AS_sf"/>
</dbReference>